<dbReference type="PANTHER" id="PTHR39186">
    <property type="entry name" value="DUF2071 FAMILY PROTEIN"/>
    <property type="match status" value="1"/>
</dbReference>
<reference evidence="2" key="1">
    <citation type="journal article" date="2019" name="Int. J. Syst. Evol. Microbiol.">
        <title>The Global Catalogue of Microorganisms (GCM) 10K type strain sequencing project: providing services to taxonomists for standard genome sequencing and annotation.</title>
        <authorList>
            <consortium name="The Broad Institute Genomics Platform"/>
            <consortium name="The Broad Institute Genome Sequencing Center for Infectious Disease"/>
            <person name="Wu L."/>
            <person name="Ma J."/>
        </authorList>
    </citation>
    <scope>NUCLEOTIDE SEQUENCE [LARGE SCALE GENOMIC DNA]</scope>
    <source>
        <strain evidence="2">CGMCC 1.15407</strain>
    </source>
</reference>
<accession>A0ABQ1UXW0</accession>
<dbReference type="SUPFAM" id="SSF160104">
    <property type="entry name" value="Acetoacetate decarboxylase-like"/>
    <property type="match status" value="1"/>
</dbReference>
<organism evidence="1 2">
    <name type="scientific">Echinicola rosea</name>
    <dbReference type="NCBI Taxonomy" id="1807691"/>
    <lineage>
        <taxon>Bacteria</taxon>
        <taxon>Pseudomonadati</taxon>
        <taxon>Bacteroidota</taxon>
        <taxon>Cytophagia</taxon>
        <taxon>Cytophagales</taxon>
        <taxon>Cyclobacteriaceae</taxon>
        <taxon>Echinicola</taxon>
    </lineage>
</organism>
<evidence type="ECO:0008006" key="3">
    <source>
        <dbReference type="Google" id="ProtNLM"/>
    </source>
</evidence>
<dbReference type="RefSeq" id="WP_137401623.1">
    <property type="nucleotide sequence ID" value="NZ_BMIU01000006.1"/>
</dbReference>
<dbReference type="Pfam" id="PF09844">
    <property type="entry name" value="DUF2071"/>
    <property type="match status" value="1"/>
</dbReference>
<dbReference type="PANTHER" id="PTHR39186:SF1">
    <property type="entry name" value="DUF2071 DOMAIN-CONTAINING PROTEIN"/>
    <property type="match status" value="1"/>
</dbReference>
<evidence type="ECO:0000313" key="2">
    <source>
        <dbReference type="Proteomes" id="UP000647339"/>
    </source>
</evidence>
<protein>
    <recommendedName>
        <fullName evidence="3">DUF2071 domain-containing protein</fullName>
    </recommendedName>
</protein>
<dbReference type="Proteomes" id="UP000647339">
    <property type="component" value="Unassembled WGS sequence"/>
</dbReference>
<proteinExistence type="predicted"/>
<dbReference type="InterPro" id="IPR023375">
    <property type="entry name" value="ADC_dom_sf"/>
</dbReference>
<name>A0ABQ1UXW0_9BACT</name>
<keyword evidence="2" id="KW-1185">Reference proteome</keyword>
<dbReference type="Gene3D" id="2.40.400.10">
    <property type="entry name" value="Acetoacetate decarboxylase-like"/>
    <property type="match status" value="1"/>
</dbReference>
<dbReference type="InterPro" id="IPR018644">
    <property type="entry name" value="DUF2071"/>
</dbReference>
<evidence type="ECO:0000313" key="1">
    <source>
        <dbReference type="EMBL" id="GGF28148.1"/>
    </source>
</evidence>
<sequence>MSIKELLQIKDHRPWPLPQGAWKYYQEWNDAIFLHWQVEEQELRKWVPDTLEIDLFEGKAWVSVVAFDMERIRPKVLPAFSPISNFHEINIRTYVNYKGKQGVYFLSIEGSKRLSCQVAKSLSTLPYRYSVMRRRQGMYRSTNGRLEDRLHLNFKIGAPVKQKSQLEWWLMERYALFQDSPGTINTYEIHHAPWPAKKVAVTSVELDYPRFRELFSGRPDLCHYSSGVQVLAWGNEKYISQDLPLESNGN</sequence>
<dbReference type="EMBL" id="BMIU01000006">
    <property type="protein sequence ID" value="GGF28148.1"/>
    <property type="molecule type" value="Genomic_DNA"/>
</dbReference>
<gene>
    <name evidence="1" type="ORF">GCM10011339_15380</name>
</gene>
<comment type="caution">
    <text evidence="1">The sequence shown here is derived from an EMBL/GenBank/DDBJ whole genome shotgun (WGS) entry which is preliminary data.</text>
</comment>